<dbReference type="CDD" id="cd10443">
    <property type="entry name" value="GIY-YIG_HE_Tlr8p_PBC-V_like"/>
    <property type="match status" value="1"/>
</dbReference>
<dbReference type="Pfam" id="PF07460">
    <property type="entry name" value="NUMOD3"/>
    <property type="match status" value="1"/>
</dbReference>
<feature type="domain" description="Nuclease associated modular" evidence="4">
    <location>
        <begin position="133"/>
        <end position="149"/>
    </location>
</feature>
<dbReference type="NCBIfam" id="TIGR01453">
    <property type="entry name" value="grpIintron_endo"/>
    <property type="match status" value="1"/>
</dbReference>
<dbReference type="InterPro" id="IPR006350">
    <property type="entry name" value="Intron_endoG1"/>
</dbReference>
<proteinExistence type="predicted"/>
<evidence type="ECO:0000256" key="1">
    <source>
        <dbReference type="ARBA" id="ARBA00010045"/>
    </source>
</evidence>
<evidence type="ECO:0000259" key="3">
    <source>
        <dbReference type="SMART" id="SM00465"/>
    </source>
</evidence>
<evidence type="ECO:0000313" key="5">
    <source>
        <dbReference type="EMBL" id="QHU15587.1"/>
    </source>
</evidence>
<dbReference type="InterPro" id="IPR035901">
    <property type="entry name" value="GIY-YIG_endonuc_sf"/>
</dbReference>
<accession>A0A6C0KFN7</accession>
<comment type="similarity">
    <text evidence="1">To endonucleases of group I introns of fungi and phage.</text>
</comment>
<sequence>MIYGVIYRIVNTINSKEYYGQSTQPLKRWSRHKANAKHNITGPLYSAIRMYGIDNFKFEIVCQCQTLQELNSKEEELIKLHNSCCPNGYNIMKGGDNREHSEETRDKIRKTLSGRKCGPPSLERKKNISASLIGHKVSDETKNKLRQASLNMSDETKDKMRQAKLGKKQSHEQIEKKRKKMLEIWALRKSEKKIDNKQE</sequence>
<dbReference type="InterPro" id="IPR003611">
    <property type="entry name" value="NUMOD3"/>
</dbReference>
<dbReference type="Pfam" id="PF01541">
    <property type="entry name" value="GIY-YIG"/>
    <property type="match status" value="1"/>
</dbReference>
<evidence type="ECO:0000259" key="4">
    <source>
        <dbReference type="SMART" id="SM00496"/>
    </source>
</evidence>
<feature type="region of interest" description="Disordered" evidence="2">
    <location>
        <begin position="150"/>
        <end position="176"/>
    </location>
</feature>
<name>A0A6C0KFN7_9ZZZZ</name>
<evidence type="ECO:0008006" key="6">
    <source>
        <dbReference type="Google" id="ProtNLM"/>
    </source>
</evidence>
<dbReference type="AlphaFoldDB" id="A0A6C0KFN7"/>
<protein>
    <recommendedName>
        <fullName evidence="6">GIY-YIG domain-containing protein</fullName>
    </recommendedName>
</protein>
<feature type="domain" description="Nuclease associated modular" evidence="4">
    <location>
        <begin position="152"/>
        <end position="164"/>
    </location>
</feature>
<organism evidence="5">
    <name type="scientific">viral metagenome</name>
    <dbReference type="NCBI Taxonomy" id="1070528"/>
    <lineage>
        <taxon>unclassified sequences</taxon>
        <taxon>metagenomes</taxon>
        <taxon>organismal metagenomes</taxon>
    </lineage>
</organism>
<dbReference type="SMART" id="SM00465">
    <property type="entry name" value="GIYc"/>
    <property type="match status" value="1"/>
</dbReference>
<dbReference type="GO" id="GO:0003677">
    <property type="term" value="F:DNA binding"/>
    <property type="evidence" value="ECO:0007669"/>
    <property type="project" value="InterPro"/>
</dbReference>
<dbReference type="InterPro" id="IPR000305">
    <property type="entry name" value="GIY-YIG_endonuc"/>
</dbReference>
<dbReference type="GO" id="GO:0004519">
    <property type="term" value="F:endonuclease activity"/>
    <property type="evidence" value="ECO:0007669"/>
    <property type="project" value="InterPro"/>
</dbReference>
<feature type="domain" description="Nuclease associated modular" evidence="4">
    <location>
        <begin position="96"/>
        <end position="112"/>
    </location>
</feature>
<dbReference type="Gene3D" id="3.40.1440.10">
    <property type="entry name" value="GIY-YIG endonuclease"/>
    <property type="match status" value="1"/>
</dbReference>
<reference evidence="5" key="1">
    <citation type="journal article" date="2020" name="Nature">
        <title>Giant virus diversity and host interactions through global metagenomics.</title>
        <authorList>
            <person name="Schulz F."/>
            <person name="Roux S."/>
            <person name="Paez-Espino D."/>
            <person name="Jungbluth S."/>
            <person name="Walsh D.A."/>
            <person name="Denef V.J."/>
            <person name="McMahon K.D."/>
            <person name="Konstantinidis K.T."/>
            <person name="Eloe-Fadrosh E.A."/>
            <person name="Kyrpides N.C."/>
            <person name="Woyke T."/>
        </authorList>
    </citation>
    <scope>NUCLEOTIDE SEQUENCE</scope>
    <source>
        <strain evidence="5">GVMAG-S-3300002307-41</strain>
    </source>
</reference>
<dbReference type="SMART" id="SM00496">
    <property type="entry name" value="IENR2"/>
    <property type="match status" value="3"/>
</dbReference>
<evidence type="ECO:0000256" key="2">
    <source>
        <dbReference type="SAM" id="MobiDB-lite"/>
    </source>
</evidence>
<dbReference type="SUPFAM" id="SSF82771">
    <property type="entry name" value="GIY-YIG endonuclease"/>
    <property type="match status" value="1"/>
</dbReference>
<dbReference type="EMBL" id="MN740866">
    <property type="protein sequence ID" value="QHU15587.1"/>
    <property type="molecule type" value="Genomic_DNA"/>
</dbReference>
<feature type="domain" description="GIY-YIG" evidence="3">
    <location>
        <begin position="3"/>
        <end position="95"/>
    </location>
</feature>